<proteinExistence type="inferred from homology"/>
<keyword evidence="6" id="KW-0472">Membrane</keyword>
<keyword evidence="4 7" id="KW-0812">Transmembrane</keyword>
<dbReference type="Proteomes" id="UP000468650">
    <property type="component" value="Unassembled WGS sequence"/>
</dbReference>
<comment type="similarity">
    <text evidence="2 7">Belongs to the ExbD/TolR family.</text>
</comment>
<keyword evidence="7" id="KW-0653">Protein transport</keyword>
<evidence type="ECO:0000256" key="1">
    <source>
        <dbReference type="ARBA" id="ARBA00004162"/>
    </source>
</evidence>
<keyword evidence="5" id="KW-1133">Transmembrane helix</keyword>
<comment type="subcellular location">
    <subcellularLocation>
        <location evidence="1">Cell membrane</location>
        <topology evidence="1">Single-pass membrane protein</topology>
    </subcellularLocation>
    <subcellularLocation>
        <location evidence="7">Cell membrane</location>
        <topology evidence="7">Single-pass type II membrane protein</topology>
    </subcellularLocation>
</comment>
<evidence type="ECO:0000313" key="9">
    <source>
        <dbReference type="Proteomes" id="UP000468650"/>
    </source>
</evidence>
<dbReference type="RefSeq" id="WP_151668226.1">
    <property type="nucleotide sequence ID" value="NZ_WBVO01000012.1"/>
</dbReference>
<name>A0A6N6RG06_9FLAO</name>
<reference evidence="8 9" key="1">
    <citation type="submission" date="2019-09" db="EMBL/GenBank/DDBJ databases">
        <title>Genomes of family Cryomorphaceae.</title>
        <authorList>
            <person name="Bowman J.P."/>
        </authorList>
    </citation>
    <scope>NUCLEOTIDE SEQUENCE [LARGE SCALE GENOMIC DNA]</scope>
    <source>
        <strain evidence="8 9">LMG 25704</strain>
    </source>
</reference>
<gene>
    <name evidence="8" type="ORF">F8C67_12635</name>
</gene>
<dbReference type="AlphaFoldDB" id="A0A6N6RG06"/>
<keyword evidence="7" id="KW-0813">Transport</keyword>
<evidence type="ECO:0000256" key="2">
    <source>
        <dbReference type="ARBA" id="ARBA00005811"/>
    </source>
</evidence>
<dbReference type="PANTHER" id="PTHR30558:SF3">
    <property type="entry name" value="BIOPOLYMER TRANSPORT PROTEIN EXBD-RELATED"/>
    <property type="match status" value="1"/>
</dbReference>
<dbReference type="GO" id="GO:0005886">
    <property type="term" value="C:plasma membrane"/>
    <property type="evidence" value="ECO:0007669"/>
    <property type="project" value="UniProtKB-SubCell"/>
</dbReference>
<protein>
    <submittedName>
        <fullName evidence="8">Biopolymer transporter ExbD</fullName>
    </submittedName>
</protein>
<keyword evidence="9" id="KW-1185">Reference proteome</keyword>
<comment type="caution">
    <text evidence="8">The sequence shown here is derived from an EMBL/GenBank/DDBJ whole genome shotgun (WGS) entry which is preliminary data.</text>
</comment>
<dbReference type="PANTHER" id="PTHR30558">
    <property type="entry name" value="EXBD MEMBRANE COMPONENT OF PMF-DRIVEN MACROMOLECULE IMPORT SYSTEM"/>
    <property type="match status" value="1"/>
</dbReference>
<keyword evidence="3" id="KW-1003">Cell membrane</keyword>
<dbReference type="InterPro" id="IPR003400">
    <property type="entry name" value="ExbD"/>
</dbReference>
<dbReference type="GO" id="GO:0022857">
    <property type="term" value="F:transmembrane transporter activity"/>
    <property type="evidence" value="ECO:0007669"/>
    <property type="project" value="InterPro"/>
</dbReference>
<evidence type="ECO:0000256" key="7">
    <source>
        <dbReference type="RuleBase" id="RU003879"/>
    </source>
</evidence>
<evidence type="ECO:0000256" key="4">
    <source>
        <dbReference type="ARBA" id="ARBA00022692"/>
    </source>
</evidence>
<organism evidence="8 9">
    <name type="scientific">Phaeocystidibacter luteus</name>
    <dbReference type="NCBI Taxonomy" id="911197"/>
    <lineage>
        <taxon>Bacteria</taxon>
        <taxon>Pseudomonadati</taxon>
        <taxon>Bacteroidota</taxon>
        <taxon>Flavobacteriia</taxon>
        <taxon>Flavobacteriales</taxon>
        <taxon>Phaeocystidibacteraceae</taxon>
        <taxon>Phaeocystidibacter</taxon>
    </lineage>
</organism>
<accession>A0A6N6RG06</accession>
<evidence type="ECO:0000256" key="5">
    <source>
        <dbReference type="ARBA" id="ARBA00022989"/>
    </source>
</evidence>
<evidence type="ECO:0000313" key="8">
    <source>
        <dbReference type="EMBL" id="KAB2807036.1"/>
    </source>
</evidence>
<dbReference type="EMBL" id="WBVO01000012">
    <property type="protein sequence ID" value="KAB2807036.1"/>
    <property type="molecule type" value="Genomic_DNA"/>
</dbReference>
<evidence type="ECO:0000256" key="3">
    <source>
        <dbReference type="ARBA" id="ARBA00022475"/>
    </source>
</evidence>
<dbReference type="OrthoDB" id="9801500at2"/>
<evidence type="ECO:0000256" key="6">
    <source>
        <dbReference type="ARBA" id="ARBA00023136"/>
    </source>
</evidence>
<sequence>MKSRRSSSFNAGSTADIAFLLLVFFLLVTTMQSEVGMQRKLPQLSNETPTAPIADHNILPIFVNSKGDLMVNQEYLELDGLRSLVKTFVDNNKLGTCTYCQGDGLENLSDSPKKAVVSITSDRNASYATYISVQNEIAAAYNELRNEMAVREYGVEFDDLKGDVQEIILRSYPMIVSEAQVELGSAVATAP</sequence>
<dbReference type="Pfam" id="PF02472">
    <property type="entry name" value="ExbD"/>
    <property type="match status" value="1"/>
</dbReference>
<dbReference type="GO" id="GO:0015031">
    <property type="term" value="P:protein transport"/>
    <property type="evidence" value="ECO:0007669"/>
    <property type="project" value="UniProtKB-KW"/>
</dbReference>